<dbReference type="EMBL" id="MHNB01000025">
    <property type="protein sequence ID" value="OGZ36507.1"/>
    <property type="molecule type" value="Genomic_DNA"/>
</dbReference>
<dbReference type="GO" id="GO:0016787">
    <property type="term" value="F:hydrolase activity"/>
    <property type="evidence" value="ECO:0007669"/>
    <property type="project" value="UniProtKB-KW"/>
</dbReference>
<evidence type="ECO:0000256" key="2">
    <source>
        <dbReference type="ARBA" id="ARBA00022649"/>
    </source>
</evidence>
<evidence type="ECO:0000256" key="5">
    <source>
        <dbReference type="ARBA" id="ARBA00022801"/>
    </source>
</evidence>
<evidence type="ECO:0000256" key="3">
    <source>
        <dbReference type="ARBA" id="ARBA00022722"/>
    </source>
</evidence>
<gene>
    <name evidence="8" type="ORF">A3J64_02685</name>
</gene>
<reference evidence="8 9" key="1">
    <citation type="journal article" date="2016" name="Nat. Commun.">
        <title>Thousands of microbial genomes shed light on interconnected biogeochemical processes in an aquifer system.</title>
        <authorList>
            <person name="Anantharaman K."/>
            <person name="Brown C.T."/>
            <person name="Hug L.A."/>
            <person name="Sharon I."/>
            <person name="Castelle C.J."/>
            <person name="Probst A.J."/>
            <person name="Thomas B.C."/>
            <person name="Singh A."/>
            <person name="Wilkins M.J."/>
            <person name="Karaoz U."/>
            <person name="Brodie E.L."/>
            <person name="Williams K.H."/>
            <person name="Hubbard S.S."/>
            <person name="Banfield J.F."/>
        </authorList>
    </citation>
    <scope>NUCLEOTIDE SEQUENCE [LARGE SCALE GENOMIC DNA]</scope>
</reference>
<organism evidence="8 9">
    <name type="scientific">Candidatus Portnoybacteria bacterium RIFCSPHIGHO2_12_FULL_38_9</name>
    <dbReference type="NCBI Taxonomy" id="1801997"/>
    <lineage>
        <taxon>Bacteria</taxon>
        <taxon>Candidatus Portnoyibacteriota</taxon>
    </lineage>
</organism>
<dbReference type="GO" id="GO:0003729">
    <property type="term" value="F:mRNA binding"/>
    <property type="evidence" value="ECO:0007669"/>
    <property type="project" value="InterPro"/>
</dbReference>
<protein>
    <recommendedName>
        <fullName evidence="10">Addiction module toxin, HicA family</fullName>
    </recommendedName>
</protein>
<accession>A0A1G2FFC7</accession>
<comment type="caution">
    <text evidence="8">The sequence shown here is derived from an EMBL/GenBank/DDBJ whole genome shotgun (WGS) entry which is preliminary data.</text>
</comment>
<evidence type="ECO:0000256" key="1">
    <source>
        <dbReference type="ARBA" id="ARBA00006620"/>
    </source>
</evidence>
<keyword evidence="4" id="KW-0255">Endonuclease</keyword>
<evidence type="ECO:0000313" key="8">
    <source>
        <dbReference type="EMBL" id="OGZ36507.1"/>
    </source>
</evidence>
<dbReference type="AlphaFoldDB" id="A0A1G2FFC7"/>
<dbReference type="GO" id="GO:0004519">
    <property type="term" value="F:endonuclease activity"/>
    <property type="evidence" value="ECO:0007669"/>
    <property type="project" value="UniProtKB-KW"/>
</dbReference>
<keyword evidence="7" id="KW-0346">Stress response</keyword>
<dbReference type="InterPro" id="IPR012933">
    <property type="entry name" value="HicA_mRNA_interferase"/>
</dbReference>
<dbReference type="Proteomes" id="UP000177061">
    <property type="component" value="Unassembled WGS sequence"/>
</dbReference>
<proteinExistence type="inferred from homology"/>
<keyword evidence="5" id="KW-0378">Hydrolase</keyword>
<evidence type="ECO:0000256" key="4">
    <source>
        <dbReference type="ARBA" id="ARBA00022759"/>
    </source>
</evidence>
<evidence type="ECO:0000256" key="6">
    <source>
        <dbReference type="ARBA" id="ARBA00022884"/>
    </source>
</evidence>
<dbReference type="InterPro" id="IPR038570">
    <property type="entry name" value="HicA_sf"/>
</dbReference>
<name>A0A1G2FFC7_9BACT</name>
<dbReference type="SUPFAM" id="SSF54786">
    <property type="entry name" value="YcfA/nrd intein domain"/>
    <property type="match status" value="1"/>
</dbReference>
<dbReference type="Gene3D" id="3.30.920.30">
    <property type="entry name" value="Hypothetical protein"/>
    <property type="match status" value="1"/>
</dbReference>
<evidence type="ECO:0000313" key="9">
    <source>
        <dbReference type="Proteomes" id="UP000177061"/>
    </source>
</evidence>
<keyword evidence="6" id="KW-0694">RNA-binding</keyword>
<dbReference type="Pfam" id="PF07927">
    <property type="entry name" value="HicA_toxin"/>
    <property type="match status" value="1"/>
</dbReference>
<comment type="similarity">
    <text evidence="1">Belongs to the HicA mRNA interferase family.</text>
</comment>
<dbReference type="STRING" id="1801997.A3J64_02685"/>
<keyword evidence="3" id="KW-0540">Nuclease</keyword>
<evidence type="ECO:0000256" key="7">
    <source>
        <dbReference type="ARBA" id="ARBA00023016"/>
    </source>
</evidence>
<sequence>MSQVSQILPKDLVKVLMRLGFFQLRQKGSHLRLAHADGRKITIALRSKPIPKGTLSSIFRQAKISKKELR</sequence>
<evidence type="ECO:0008006" key="10">
    <source>
        <dbReference type="Google" id="ProtNLM"/>
    </source>
</evidence>
<keyword evidence="2" id="KW-1277">Toxin-antitoxin system</keyword>